<dbReference type="RefSeq" id="WP_091344806.1">
    <property type="nucleotide sequence ID" value="NZ_FNRM01000010.1"/>
</dbReference>
<name>A0A1H4FFT5_ALKAM</name>
<comment type="cofactor">
    <cofactor evidence="3">
        <name>Mn(2+)</name>
        <dbReference type="ChEBI" id="CHEBI:29035"/>
    </cofactor>
    <text evidence="3">The Mn(2+) ion enhances activity.</text>
</comment>
<dbReference type="NCBIfam" id="TIGR01891">
    <property type="entry name" value="amidohydrolases"/>
    <property type="match status" value="1"/>
</dbReference>
<dbReference type="PANTHER" id="PTHR11014:SF63">
    <property type="entry name" value="METALLOPEPTIDASE, PUTATIVE (AFU_ORTHOLOGUE AFUA_6G09600)-RELATED"/>
    <property type="match status" value="1"/>
</dbReference>
<dbReference type="Pfam" id="PF01546">
    <property type="entry name" value="Peptidase_M20"/>
    <property type="match status" value="1"/>
</dbReference>
<evidence type="ECO:0000256" key="3">
    <source>
        <dbReference type="PIRSR" id="PIRSR005962-1"/>
    </source>
</evidence>
<evidence type="ECO:0000259" key="5">
    <source>
        <dbReference type="Pfam" id="PF07687"/>
    </source>
</evidence>
<dbReference type="Gene3D" id="3.40.630.10">
    <property type="entry name" value="Zn peptidases"/>
    <property type="match status" value="1"/>
</dbReference>
<dbReference type="SUPFAM" id="SSF53187">
    <property type="entry name" value="Zn-dependent exopeptidases"/>
    <property type="match status" value="1"/>
</dbReference>
<sequence length="428" mass="46374">MLRISLLAIFLCVPAGLLAEQAARPAISSELEQKVIAWRRDIHQHPELSNREFRTAALVAAHLRKLGMEVQTEIAHTGVVGVLRGGKPGPVIALRADMDALPVTEQTDVPFRSTVIGEYRGNEVGVMHACGHDLHVAMLMGAAEYLAEHKQQVAGTVMFIFQPAEEGAPPGEEGGAELMLREGLFAELKPDAIFGIHVWGQAPLGVIGYRKGPLMASSDRFEIRVKGRQTHGSSPWAGVDPIVAAAQIINNVQTIVSRQINITRAPAVVSFGIVEGGVRNNIIPDEVYLEGTIRNFDMDIRQQIFRQLTQAAEASAHVTGAKAEVTIIEGYPVTINNPELVARMLTTTKAVAGEQMVQESPLVTGAEDFSYYALEVPGMFVFLGVAPPDKDPASMPANHSPFFYADERALKVGTNLFINWVFDYPGAG</sequence>
<dbReference type="AlphaFoldDB" id="A0A1H4FFT5"/>
<dbReference type="InterPro" id="IPR036264">
    <property type="entry name" value="Bact_exopeptidase_dim_dom"/>
</dbReference>
<dbReference type="FunFam" id="3.30.70.360:FF:000014">
    <property type="entry name" value="N-acyl-L-amino acid amidohydrolase"/>
    <property type="match status" value="1"/>
</dbReference>
<feature type="binding site" evidence="3">
    <location>
        <position position="197"/>
    </location>
    <ligand>
        <name>Mn(2+)</name>
        <dbReference type="ChEBI" id="CHEBI:29035"/>
        <label>2</label>
    </ligand>
</feature>
<gene>
    <name evidence="6" type="ORF">SAMN04488051_11057</name>
</gene>
<protein>
    <submittedName>
        <fullName evidence="6">Amidohydrolase</fullName>
    </submittedName>
</protein>
<dbReference type="PIRSF" id="PIRSF005962">
    <property type="entry name" value="Pept_M20D_amidohydro"/>
    <property type="match status" value="1"/>
</dbReference>
<dbReference type="SUPFAM" id="SSF55031">
    <property type="entry name" value="Bacterial exopeptidase dimerisation domain"/>
    <property type="match status" value="1"/>
</dbReference>
<dbReference type="InterPro" id="IPR017439">
    <property type="entry name" value="Amidohydrolase"/>
</dbReference>
<feature type="binding site" evidence="3">
    <location>
        <position position="166"/>
    </location>
    <ligand>
        <name>Mn(2+)</name>
        <dbReference type="ChEBI" id="CHEBI:29035"/>
        <label>2</label>
    </ligand>
</feature>
<comment type="similarity">
    <text evidence="1">Belongs to the peptidase M20 family.</text>
</comment>
<keyword evidence="3" id="KW-0479">Metal-binding</keyword>
<keyword evidence="4" id="KW-0732">Signal</keyword>
<evidence type="ECO:0000313" key="6">
    <source>
        <dbReference type="EMBL" id="SEA96209.1"/>
    </source>
</evidence>
<evidence type="ECO:0000256" key="2">
    <source>
        <dbReference type="ARBA" id="ARBA00022801"/>
    </source>
</evidence>
<dbReference type="GO" id="GO:0046872">
    <property type="term" value="F:metal ion binding"/>
    <property type="evidence" value="ECO:0007669"/>
    <property type="project" value="UniProtKB-KW"/>
</dbReference>
<dbReference type="Gene3D" id="3.30.70.360">
    <property type="match status" value="1"/>
</dbReference>
<feature type="binding site" evidence="3">
    <location>
        <position position="130"/>
    </location>
    <ligand>
        <name>Mn(2+)</name>
        <dbReference type="ChEBI" id="CHEBI:29035"/>
        <label>2</label>
    </ligand>
</feature>
<organism evidence="6 7">
    <name type="scientific">Alkalimonas amylolytica</name>
    <dbReference type="NCBI Taxonomy" id="152573"/>
    <lineage>
        <taxon>Bacteria</taxon>
        <taxon>Pseudomonadati</taxon>
        <taxon>Pseudomonadota</taxon>
        <taxon>Gammaproteobacteria</taxon>
        <taxon>Alkalimonas</taxon>
    </lineage>
</organism>
<dbReference type="OrthoDB" id="9777385at2"/>
<evidence type="ECO:0000256" key="4">
    <source>
        <dbReference type="SAM" id="SignalP"/>
    </source>
</evidence>
<dbReference type="STRING" id="152573.SAMN04488051_11057"/>
<feature type="binding site" evidence="3">
    <location>
        <position position="132"/>
    </location>
    <ligand>
        <name>Mn(2+)</name>
        <dbReference type="ChEBI" id="CHEBI:29035"/>
        <label>2</label>
    </ligand>
</feature>
<feature type="chain" id="PRO_5011485065" evidence="4">
    <location>
        <begin position="20"/>
        <end position="428"/>
    </location>
</feature>
<keyword evidence="3" id="KW-0464">Manganese</keyword>
<dbReference type="Pfam" id="PF07687">
    <property type="entry name" value="M20_dimer"/>
    <property type="match status" value="1"/>
</dbReference>
<keyword evidence="7" id="KW-1185">Reference proteome</keyword>
<dbReference type="EMBL" id="FNRM01000010">
    <property type="protein sequence ID" value="SEA96209.1"/>
    <property type="molecule type" value="Genomic_DNA"/>
</dbReference>
<proteinExistence type="inferred from homology"/>
<accession>A0A1H4FFT5</accession>
<dbReference type="InterPro" id="IPR002933">
    <property type="entry name" value="Peptidase_M20"/>
</dbReference>
<dbReference type="PANTHER" id="PTHR11014">
    <property type="entry name" value="PEPTIDASE M20 FAMILY MEMBER"/>
    <property type="match status" value="1"/>
</dbReference>
<evidence type="ECO:0000313" key="7">
    <source>
        <dbReference type="Proteomes" id="UP000198773"/>
    </source>
</evidence>
<dbReference type="GO" id="GO:0016787">
    <property type="term" value="F:hydrolase activity"/>
    <property type="evidence" value="ECO:0007669"/>
    <property type="project" value="UniProtKB-KW"/>
</dbReference>
<evidence type="ECO:0000256" key="1">
    <source>
        <dbReference type="ARBA" id="ARBA00006153"/>
    </source>
</evidence>
<feature type="binding site" evidence="3">
    <location>
        <position position="399"/>
    </location>
    <ligand>
        <name>Mn(2+)</name>
        <dbReference type="ChEBI" id="CHEBI:29035"/>
        <label>2</label>
    </ligand>
</feature>
<dbReference type="InterPro" id="IPR011650">
    <property type="entry name" value="Peptidase_M20_dimer"/>
</dbReference>
<reference evidence="6 7" key="1">
    <citation type="submission" date="2016-10" db="EMBL/GenBank/DDBJ databases">
        <authorList>
            <person name="de Groot N.N."/>
        </authorList>
    </citation>
    <scope>NUCLEOTIDE SEQUENCE [LARGE SCALE GENOMIC DNA]</scope>
    <source>
        <strain evidence="6 7">CGMCC 1.3430</strain>
    </source>
</reference>
<feature type="signal peptide" evidence="4">
    <location>
        <begin position="1"/>
        <end position="19"/>
    </location>
</feature>
<keyword evidence="2 6" id="KW-0378">Hydrolase</keyword>
<feature type="domain" description="Peptidase M20 dimerisation" evidence="5">
    <location>
        <begin position="220"/>
        <end position="315"/>
    </location>
</feature>
<dbReference type="Proteomes" id="UP000198773">
    <property type="component" value="Unassembled WGS sequence"/>
</dbReference>